<gene>
    <name evidence="2" type="ORF">QQS21_003682</name>
</gene>
<sequence length="98" mass="10599">MSSAKKWEISAELDLCMAVIHTGGSVGSYKWPEVHAIMVLLGHNFTKDAISQHYTKSILRGFKKRHGLGSGRLATSFPSTGKRKADEQGAGSPTKKGK</sequence>
<keyword evidence="3" id="KW-1185">Reference proteome</keyword>
<dbReference type="EMBL" id="JASWJB010000049">
    <property type="protein sequence ID" value="KAK2605956.1"/>
    <property type="molecule type" value="Genomic_DNA"/>
</dbReference>
<evidence type="ECO:0000313" key="3">
    <source>
        <dbReference type="Proteomes" id="UP001251528"/>
    </source>
</evidence>
<comment type="caution">
    <text evidence="2">The sequence shown here is derived from an EMBL/GenBank/DDBJ whole genome shotgun (WGS) entry which is preliminary data.</text>
</comment>
<reference evidence="2" key="1">
    <citation type="submission" date="2023-06" db="EMBL/GenBank/DDBJ databases">
        <title>Conoideocrella luteorostrata (Hypocreales: Clavicipitaceae), a potential biocontrol fungus for elongate hemlock scale in United States Christmas tree production areas.</title>
        <authorList>
            <person name="Barrett H."/>
            <person name="Lovett B."/>
            <person name="Macias A.M."/>
            <person name="Stajich J.E."/>
            <person name="Kasson M.T."/>
        </authorList>
    </citation>
    <scope>NUCLEOTIDE SEQUENCE</scope>
    <source>
        <strain evidence="2">ARSEF 14590</strain>
    </source>
</reference>
<organism evidence="2 3">
    <name type="scientific">Conoideocrella luteorostrata</name>
    <dbReference type="NCBI Taxonomy" id="1105319"/>
    <lineage>
        <taxon>Eukaryota</taxon>
        <taxon>Fungi</taxon>
        <taxon>Dikarya</taxon>
        <taxon>Ascomycota</taxon>
        <taxon>Pezizomycotina</taxon>
        <taxon>Sordariomycetes</taxon>
        <taxon>Hypocreomycetidae</taxon>
        <taxon>Hypocreales</taxon>
        <taxon>Clavicipitaceae</taxon>
        <taxon>Conoideocrella</taxon>
    </lineage>
</organism>
<proteinExistence type="predicted"/>
<dbReference type="AlphaFoldDB" id="A0AAJ0CT15"/>
<name>A0AAJ0CT15_9HYPO</name>
<evidence type="ECO:0000313" key="2">
    <source>
        <dbReference type="EMBL" id="KAK2605956.1"/>
    </source>
</evidence>
<feature type="region of interest" description="Disordered" evidence="1">
    <location>
        <begin position="68"/>
        <end position="98"/>
    </location>
</feature>
<protein>
    <submittedName>
        <fullName evidence="2">Uncharacterized protein</fullName>
    </submittedName>
</protein>
<dbReference type="Proteomes" id="UP001251528">
    <property type="component" value="Unassembled WGS sequence"/>
</dbReference>
<evidence type="ECO:0000256" key="1">
    <source>
        <dbReference type="SAM" id="MobiDB-lite"/>
    </source>
</evidence>
<accession>A0AAJ0CT15</accession>